<dbReference type="EMBL" id="AZBU02000011">
    <property type="protein sequence ID" value="TKR61445.1"/>
    <property type="molecule type" value="Genomic_DNA"/>
</dbReference>
<feature type="compositionally biased region" description="Basic and acidic residues" evidence="1">
    <location>
        <begin position="136"/>
        <end position="154"/>
    </location>
</feature>
<feature type="compositionally biased region" description="Acidic residues" evidence="1">
    <location>
        <begin position="155"/>
        <end position="164"/>
    </location>
</feature>
<accession>A0A4V5ZXX1</accession>
<dbReference type="Proteomes" id="UP000298663">
    <property type="component" value="Unassembled WGS sequence"/>
</dbReference>
<feature type="region of interest" description="Disordered" evidence="1">
    <location>
        <begin position="39"/>
        <end position="80"/>
    </location>
</feature>
<keyword evidence="2" id="KW-0472">Membrane</keyword>
<feature type="compositionally biased region" description="Basic and acidic residues" evidence="1">
    <location>
        <begin position="174"/>
        <end position="200"/>
    </location>
</feature>
<feature type="compositionally biased region" description="Polar residues" evidence="1">
    <location>
        <begin position="318"/>
        <end position="334"/>
    </location>
</feature>
<name>A0A4V5ZXX1_STECR</name>
<feature type="compositionally biased region" description="Basic and acidic residues" evidence="1">
    <location>
        <begin position="287"/>
        <end position="303"/>
    </location>
</feature>
<protein>
    <submittedName>
        <fullName evidence="3">Uncharacterized protein</fullName>
    </submittedName>
</protein>
<feature type="compositionally biased region" description="Low complexity" evidence="1">
    <location>
        <begin position="61"/>
        <end position="72"/>
    </location>
</feature>
<feature type="region of interest" description="Disordered" evidence="1">
    <location>
        <begin position="136"/>
        <end position="334"/>
    </location>
</feature>
<dbReference type="AlphaFoldDB" id="A0A4V5ZXX1"/>
<comment type="caution">
    <text evidence="3">The sequence shown here is derived from an EMBL/GenBank/DDBJ whole genome shotgun (WGS) entry which is preliminary data.</text>
</comment>
<keyword evidence="2" id="KW-0812">Transmembrane</keyword>
<reference evidence="3 4" key="2">
    <citation type="journal article" date="2019" name="G3 (Bethesda)">
        <title>Hybrid Assembly of the Genome of the Entomopathogenic Nematode Steinernema carpocapsae Identifies the X-Chromosome.</title>
        <authorList>
            <person name="Serra L."/>
            <person name="Macchietto M."/>
            <person name="Macias-Munoz A."/>
            <person name="McGill C.J."/>
            <person name="Rodriguez I.M."/>
            <person name="Rodriguez B."/>
            <person name="Murad R."/>
            <person name="Mortazavi A."/>
        </authorList>
    </citation>
    <scope>NUCLEOTIDE SEQUENCE [LARGE SCALE GENOMIC DNA]</scope>
    <source>
        <strain evidence="3 4">ALL</strain>
    </source>
</reference>
<keyword evidence="2" id="KW-1133">Transmembrane helix</keyword>
<organism evidence="3 4">
    <name type="scientific">Steinernema carpocapsae</name>
    <name type="common">Entomopathogenic nematode</name>
    <dbReference type="NCBI Taxonomy" id="34508"/>
    <lineage>
        <taxon>Eukaryota</taxon>
        <taxon>Metazoa</taxon>
        <taxon>Ecdysozoa</taxon>
        <taxon>Nematoda</taxon>
        <taxon>Chromadorea</taxon>
        <taxon>Rhabditida</taxon>
        <taxon>Tylenchina</taxon>
        <taxon>Panagrolaimomorpha</taxon>
        <taxon>Strongyloidoidea</taxon>
        <taxon>Steinernematidae</taxon>
        <taxon>Steinernema</taxon>
    </lineage>
</organism>
<keyword evidence="4" id="KW-1185">Reference proteome</keyword>
<evidence type="ECO:0000313" key="4">
    <source>
        <dbReference type="Proteomes" id="UP000298663"/>
    </source>
</evidence>
<proteinExistence type="predicted"/>
<sequence length="334" mass="36460">MLGGTAADVAAPFLAVFAVLTLSVFSLFSVVLCSKKSLSKAESPPENHPESAEISSLIPQENAANSLEAAANQPSQEGFEATVSTEMALEEPERLDFRVVYDRSLANNDSLCFVATEDAFEETVKVFILDPEGFDKEKSEKKPSEMKKRTRVSENAEDFEDPEAEMPQSQAQKLKAEVAKIREEKTKISEAEKNSSDGREATTQSTGSSKDKPKPGATVGALGTLDPKRNLKKTKKMGPKRIHREVIGPRATGQDSRRPKNVLFRPAHKPKDKLEEDSKTRKTPKSAKKEAAKSKEGLEESSKKLKNAPKGAPKSKEGSNASEKMTQSSYDDSS</sequence>
<reference evidence="3 4" key="1">
    <citation type="journal article" date="2015" name="Genome Biol.">
        <title>Comparative genomics of Steinernema reveals deeply conserved gene regulatory networks.</title>
        <authorList>
            <person name="Dillman A.R."/>
            <person name="Macchietto M."/>
            <person name="Porter C.F."/>
            <person name="Rogers A."/>
            <person name="Williams B."/>
            <person name="Antoshechkin I."/>
            <person name="Lee M.M."/>
            <person name="Goodwin Z."/>
            <person name="Lu X."/>
            <person name="Lewis E.E."/>
            <person name="Goodrich-Blair H."/>
            <person name="Stock S.P."/>
            <person name="Adams B.J."/>
            <person name="Sternberg P.W."/>
            <person name="Mortazavi A."/>
        </authorList>
    </citation>
    <scope>NUCLEOTIDE SEQUENCE [LARGE SCALE GENOMIC DNA]</scope>
    <source>
        <strain evidence="3 4">ALL</strain>
    </source>
</reference>
<feature type="transmembrane region" description="Helical" evidence="2">
    <location>
        <begin position="12"/>
        <end position="33"/>
    </location>
</feature>
<gene>
    <name evidence="3" type="ORF">L596_028551</name>
</gene>
<evidence type="ECO:0000256" key="2">
    <source>
        <dbReference type="SAM" id="Phobius"/>
    </source>
</evidence>
<evidence type="ECO:0000313" key="3">
    <source>
        <dbReference type="EMBL" id="TKR61445.1"/>
    </source>
</evidence>
<feature type="compositionally biased region" description="Basic residues" evidence="1">
    <location>
        <begin position="230"/>
        <end position="243"/>
    </location>
</feature>
<evidence type="ECO:0000256" key="1">
    <source>
        <dbReference type="SAM" id="MobiDB-lite"/>
    </source>
</evidence>